<comment type="caution">
    <text evidence="4">The sequence shown here is derived from an EMBL/GenBank/DDBJ whole genome shotgun (WGS) entry which is preliminary data.</text>
</comment>
<feature type="domain" description="Retrotransposon Copia-like N-terminal" evidence="2">
    <location>
        <begin position="24"/>
        <end position="71"/>
    </location>
</feature>
<accession>A0AAE1YBE0</accession>
<feature type="region of interest" description="Disordered" evidence="1">
    <location>
        <begin position="256"/>
        <end position="285"/>
    </location>
</feature>
<evidence type="ECO:0000313" key="4">
    <source>
        <dbReference type="EMBL" id="KAK4427012.1"/>
    </source>
</evidence>
<evidence type="ECO:0000259" key="2">
    <source>
        <dbReference type="Pfam" id="PF14244"/>
    </source>
</evidence>
<proteinExistence type="predicted"/>
<gene>
    <name evidence="4" type="ORF">Salat_1470100</name>
</gene>
<dbReference type="PANTHER" id="PTHR37610:SF101">
    <property type="entry name" value="(RAPE) HYPOTHETICAL PROTEIN"/>
    <property type="match status" value="1"/>
</dbReference>
<feature type="compositionally biased region" description="Low complexity" evidence="1">
    <location>
        <begin position="274"/>
        <end position="285"/>
    </location>
</feature>
<evidence type="ECO:0000259" key="3">
    <source>
        <dbReference type="Pfam" id="PF22936"/>
    </source>
</evidence>
<keyword evidence="5" id="KW-1185">Reference proteome</keyword>
<evidence type="ECO:0000256" key="1">
    <source>
        <dbReference type="SAM" id="MobiDB-lite"/>
    </source>
</evidence>
<reference evidence="4" key="1">
    <citation type="submission" date="2020-06" db="EMBL/GenBank/DDBJ databases">
        <authorList>
            <person name="Li T."/>
            <person name="Hu X."/>
            <person name="Zhang T."/>
            <person name="Song X."/>
            <person name="Zhang H."/>
            <person name="Dai N."/>
            <person name="Sheng W."/>
            <person name="Hou X."/>
            <person name="Wei L."/>
        </authorList>
    </citation>
    <scope>NUCLEOTIDE SEQUENCE</scope>
    <source>
        <strain evidence="4">3651</strain>
        <tissue evidence="4">Leaf</tissue>
    </source>
</reference>
<name>A0AAE1YBE0_9LAMI</name>
<dbReference type="InterPro" id="IPR029472">
    <property type="entry name" value="Copia-like_N"/>
</dbReference>
<protein>
    <recommendedName>
        <fullName evidence="6">Retrotransposon Copia-like N-terminal domain-containing protein</fullName>
    </recommendedName>
</protein>
<dbReference type="EMBL" id="JACGWO010000005">
    <property type="protein sequence ID" value="KAK4427012.1"/>
    <property type="molecule type" value="Genomic_DNA"/>
</dbReference>
<dbReference type="InterPro" id="IPR054722">
    <property type="entry name" value="PolX-like_BBD"/>
</dbReference>
<feature type="compositionally biased region" description="Polar residues" evidence="1">
    <location>
        <begin position="468"/>
        <end position="486"/>
    </location>
</feature>
<reference evidence="4" key="2">
    <citation type="journal article" date="2024" name="Plant">
        <title>Genomic evolution and insights into agronomic trait innovations of Sesamum species.</title>
        <authorList>
            <person name="Miao H."/>
            <person name="Wang L."/>
            <person name="Qu L."/>
            <person name="Liu H."/>
            <person name="Sun Y."/>
            <person name="Le M."/>
            <person name="Wang Q."/>
            <person name="Wei S."/>
            <person name="Zheng Y."/>
            <person name="Lin W."/>
            <person name="Duan Y."/>
            <person name="Cao H."/>
            <person name="Xiong S."/>
            <person name="Wang X."/>
            <person name="Wei L."/>
            <person name="Li C."/>
            <person name="Ma Q."/>
            <person name="Ju M."/>
            <person name="Zhao R."/>
            <person name="Li G."/>
            <person name="Mu C."/>
            <person name="Tian Q."/>
            <person name="Mei H."/>
            <person name="Zhang T."/>
            <person name="Gao T."/>
            <person name="Zhang H."/>
        </authorList>
    </citation>
    <scope>NUCLEOTIDE SEQUENCE</scope>
    <source>
        <strain evidence="4">3651</strain>
    </source>
</reference>
<dbReference type="Pfam" id="PF22936">
    <property type="entry name" value="Pol_BBD"/>
    <property type="match status" value="1"/>
</dbReference>
<feature type="domain" description="Retrovirus-related Pol polyprotein from transposon TNT 1-94-like beta-barrel" evidence="3">
    <location>
        <begin position="348"/>
        <end position="419"/>
    </location>
</feature>
<organism evidence="4 5">
    <name type="scientific">Sesamum alatum</name>
    <dbReference type="NCBI Taxonomy" id="300844"/>
    <lineage>
        <taxon>Eukaryota</taxon>
        <taxon>Viridiplantae</taxon>
        <taxon>Streptophyta</taxon>
        <taxon>Embryophyta</taxon>
        <taxon>Tracheophyta</taxon>
        <taxon>Spermatophyta</taxon>
        <taxon>Magnoliopsida</taxon>
        <taxon>eudicotyledons</taxon>
        <taxon>Gunneridae</taxon>
        <taxon>Pentapetalae</taxon>
        <taxon>asterids</taxon>
        <taxon>lamiids</taxon>
        <taxon>Lamiales</taxon>
        <taxon>Pedaliaceae</taxon>
        <taxon>Sesamum</taxon>
    </lineage>
</organism>
<feature type="region of interest" description="Disordered" evidence="1">
    <location>
        <begin position="1"/>
        <end position="21"/>
    </location>
</feature>
<evidence type="ECO:0008006" key="6">
    <source>
        <dbReference type="Google" id="ProtNLM"/>
    </source>
</evidence>
<evidence type="ECO:0000313" key="5">
    <source>
        <dbReference type="Proteomes" id="UP001293254"/>
    </source>
</evidence>
<dbReference type="Pfam" id="PF14244">
    <property type="entry name" value="Retrotran_gag_3"/>
    <property type="match status" value="1"/>
</dbReference>
<sequence length="540" mass="59979">MTDQRDMKKSDGNGNNVSSPYYLHPSDHPGMNICPVVFKGDNYKEWARSMRNAFRAKRKQGFLEGKYPKPTDDSEEIEDWWSVNSMLVAWIFQSIEPTLRSTITYYDTVKELWEDLKQRFSIGNVPRIQQLRSDLAKCKEDGQSVAGYFGRMKVIWEELSNYVKPPMCTCGKCTCNLASEWDKQLEAERVHQFLMGLDDDVYGTIRSNIIAQEPLPPLDRTYALIIQEERHRAFARTRDVRTEAISFAVQGPKSAPSSATNVWSTGRGKGSGRGRNTNSTGRGKGTNVVANVAQTVNTSAATGTSTVLTPQDKASLASTLTDDQWATVLAMANSQDKGISKEKLSDQWILDSGASHHMTKNKHLLVNLVDILPTPIGLPNGTCTNAVKKGSVISGDKLRLNHVLYVPRLSCNLISLASFINDLHCLVTLIDKFSYCEPTTTLDASIDNSPSLVAYDDPVTRHLPSPLDLSNTSENGSENTVSTSVGPANDREMSLDSHQPQDFVRTSDDRRVLLVFYGVVKGHTDQTLYSKIMFASQHVV</sequence>
<dbReference type="AlphaFoldDB" id="A0AAE1YBE0"/>
<dbReference type="Proteomes" id="UP001293254">
    <property type="component" value="Unassembled WGS sequence"/>
</dbReference>
<dbReference type="PANTHER" id="PTHR37610">
    <property type="entry name" value="CCHC-TYPE DOMAIN-CONTAINING PROTEIN"/>
    <property type="match status" value="1"/>
</dbReference>
<feature type="region of interest" description="Disordered" evidence="1">
    <location>
        <begin position="464"/>
        <end position="501"/>
    </location>
</feature>
<feature type="compositionally biased region" description="Basic and acidic residues" evidence="1">
    <location>
        <begin position="1"/>
        <end position="11"/>
    </location>
</feature>